<evidence type="ECO:0000259" key="2">
    <source>
        <dbReference type="Pfam" id="PF00117"/>
    </source>
</evidence>
<organism evidence="3 4">
    <name type="scientific">Brumimicrobium oceani</name>
    <dbReference type="NCBI Taxonomy" id="2100725"/>
    <lineage>
        <taxon>Bacteria</taxon>
        <taxon>Pseudomonadati</taxon>
        <taxon>Bacteroidota</taxon>
        <taxon>Flavobacteriia</taxon>
        <taxon>Flavobacteriales</taxon>
        <taxon>Crocinitomicaceae</taxon>
        <taxon>Brumimicrobium</taxon>
    </lineage>
</organism>
<evidence type="ECO:0000313" key="3">
    <source>
        <dbReference type="EMBL" id="PWH86433.1"/>
    </source>
</evidence>
<dbReference type="SUPFAM" id="SSF52317">
    <property type="entry name" value="Class I glutamine amidotransferase-like"/>
    <property type="match status" value="1"/>
</dbReference>
<dbReference type="GO" id="GO:0005829">
    <property type="term" value="C:cytosol"/>
    <property type="evidence" value="ECO:0007669"/>
    <property type="project" value="TreeGrafter"/>
</dbReference>
<dbReference type="PRINTS" id="PR00097">
    <property type="entry name" value="ANTSNTHASEII"/>
</dbReference>
<dbReference type="PANTHER" id="PTHR43418">
    <property type="entry name" value="MULTIFUNCTIONAL TRYPTOPHAN BIOSYNTHESIS PROTEIN-RELATED"/>
    <property type="match status" value="1"/>
</dbReference>
<proteinExistence type="predicted"/>
<comment type="caution">
    <text evidence="3">The sequence shown here is derived from an EMBL/GenBank/DDBJ whole genome shotgun (WGS) entry which is preliminary data.</text>
</comment>
<dbReference type="Gene3D" id="3.40.50.880">
    <property type="match status" value="1"/>
</dbReference>
<dbReference type="GO" id="GO:0004049">
    <property type="term" value="F:anthranilate synthase activity"/>
    <property type="evidence" value="ECO:0007669"/>
    <property type="project" value="TreeGrafter"/>
</dbReference>
<dbReference type="InterPro" id="IPR029062">
    <property type="entry name" value="Class_I_gatase-like"/>
</dbReference>
<dbReference type="InterPro" id="IPR017926">
    <property type="entry name" value="GATASE"/>
</dbReference>
<feature type="domain" description="Glutamine amidotransferase" evidence="2">
    <location>
        <begin position="31"/>
        <end position="214"/>
    </location>
</feature>
<reference evidence="3 4" key="1">
    <citation type="submission" date="2018-05" db="EMBL/GenBank/DDBJ databases">
        <title>Brumimicrobium oceani sp. nov., isolated from coastal sediment.</title>
        <authorList>
            <person name="Kou Y."/>
        </authorList>
    </citation>
    <scope>NUCLEOTIDE SEQUENCE [LARGE SCALE GENOMIC DNA]</scope>
    <source>
        <strain evidence="3 4">C305</strain>
    </source>
</reference>
<name>A0A2U2XF92_9FLAO</name>
<keyword evidence="4" id="KW-1185">Reference proteome</keyword>
<protein>
    <submittedName>
        <fullName evidence="3">Aminodeoxychorismate/anthranilate synthase component II</fullName>
    </submittedName>
</protein>
<dbReference type="Proteomes" id="UP000245370">
    <property type="component" value="Unassembled WGS sequence"/>
</dbReference>
<keyword evidence="1" id="KW-0315">Glutamine amidotransferase</keyword>
<dbReference type="EMBL" id="QFRJ01000002">
    <property type="protein sequence ID" value="PWH86433.1"/>
    <property type="molecule type" value="Genomic_DNA"/>
</dbReference>
<reference evidence="3 4" key="2">
    <citation type="submission" date="2018-05" db="EMBL/GenBank/DDBJ databases">
        <authorList>
            <person name="Lanie J.A."/>
            <person name="Ng W.-L."/>
            <person name="Kazmierczak K.M."/>
            <person name="Andrzejewski T.M."/>
            <person name="Davidsen T.M."/>
            <person name="Wayne K.J."/>
            <person name="Tettelin H."/>
            <person name="Glass J.I."/>
            <person name="Rusch D."/>
            <person name="Podicherti R."/>
            <person name="Tsui H.-C.T."/>
            <person name="Winkler M.E."/>
        </authorList>
    </citation>
    <scope>NUCLEOTIDE SEQUENCE [LARGE SCALE GENOMIC DNA]</scope>
    <source>
        <strain evidence="3 4">C305</strain>
    </source>
</reference>
<dbReference type="InterPro" id="IPR006221">
    <property type="entry name" value="TrpG/PapA_dom"/>
</dbReference>
<dbReference type="AlphaFoldDB" id="A0A2U2XF92"/>
<sequence>MDGWNKRNIFSSIFSRQDFVFYIWRVKKKILVLDNYDSFTYNLVHYIESSGDYTVDVFRNDEIDIDIVDQYDTIVLSPGPGLPENAGILKELIRQYAPSKIILGVCLGMQAIGEVFDGQLENLENVFHGVSTQLFVEETNDLLFKGLPQTFQIGRYHSWVISSKNFPKDLVVTSKDENGQIMSLKHMDYQLYGVQFHPESVLTEYGKELINNFLEIE</sequence>
<dbReference type="GO" id="GO:0000162">
    <property type="term" value="P:L-tryptophan biosynthetic process"/>
    <property type="evidence" value="ECO:0007669"/>
    <property type="project" value="TreeGrafter"/>
</dbReference>
<dbReference type="FunFam" id="3.40.50.880:FF:000003">
    <property type="entry name" value="Anthranilate synthase component II"/>
    <property type="match status" value="1"/>
</dbReference>
<evidence type="ECO:0000256" key="1">
    <source>
        <dbReference type="ARBA" id="ARBA00022962"/>
    </source>
</evidence>
<evidence type="ECO:0000313" key="4">
    <source>
        <dbReference type="Proteomes" id="UP000245370"/>
    </source>
</evidence>
<dbReference type="Pfam" id="PF00117">
    <property type="entry name" value="GATase"/>
    <property type="match status" value="1"/>
</dbReference>
<dbReference type="NCBIfam" id="TIGR00566">
    <property type="entry name" value="trpG_papA"/>
    <property type="match status" value="1"/>
</dbReference>
<accession>A0A2U2XF92</accession>
<dbReference type="PROSITE" id="PS51273">
    <property type="entry name" value="GATASE_TYPE_1"/>
    <property type="match status" value="1"/>
</dbReference>
<dbReference type="InterPro" id="IPR050472">
    <property type="entry name" value="Anth_synth/Amidotransfase"/>
</dbReference>
<dbReference type="PRINTS" id="PR00096">
    <property type="entry name" value="GATASE"/>
</dbReference>
<gene>
    <name evidence="3" type="ORF">DIT68_04130</name>
</gene>
<dbReference type="CDD" id="cd01743">
    <property type="entry name" value="GATase1_Anthranilate_Synthase"/>
    <property type="match status" value="1"/>
</dbReference>
<dbReference type="PANTHER" id="PTHR43418:SF4">
    <property type="entry name" value="MULTIFUNCTIONAL TRYPTOPHAN BIOSYNTHESIS PROTEIN"/>
    <property type="match status" value="1"/>
</dbReference>
<dbReference type="OrthoDB" id="9786812at2"/>